<dbReference type="Proteomes" id="UP000030752">
    <property type="component" value="Unassembled WGS sequence"/>
</dbReference>
<proteinExistence type="predicted"/>
<evidence type="ECO:0000313" key="1">
    <source>
        <dbReference type="EMBL" id="ETN44929.1"/>
    </source>
</evidence>
<evidence type="ECO:0008006" key="3">
    <source>
        <dbReference type="Google" id="ProtNLM"/>
    </source>
</evidence>
<dbReference type="eggNOG" id="ENOG502SJEJ">
    <property type="taxonomic scope" value="Eukaryota"/>
</dbReference>
<name>W2SAL1_CYPE1</name>
<dbReference type="VEuPathDB" id="FungiDB:HMPREF1541_09804"/>
<dbReference type="RefSeq" id="XP_008712699.1">
    <property type="nucleotide sequence ID" value="XM_008714477.1"/>
</dbReference>
<dbReference type="GeneID" id="19977143"/>
<dbReference type="AlphaFoldDB" id="W2SAL1"/>
<dbReference type="SUPFAM" id="SSF51726">
    <property type="entry name" value="UROD/MetE-like"/>
    <property type="match status" value="1"/>
</dbReference>
<dbReference type="OrthoDB" id="5422863at2759"/>
<dbReference type="EMBL" id="KB822713">
    <property type="protein sequence ID" value="ETN44929.1"/>
    <property type="molecule type" value="Genomic_DNA"/>
</dbReference>
<keyword evidence="2" id="KW-1185">Reference proteome</keyword>
<protein>
    <recommendedName>
        <fullName evidence="3">Cobalamin-independent methionine synthase MetE C-terminal/archaeal domain-containing protein</fullName>
    </recommendedName>
</protein>
<gene>
    <name evidence="1" type="ORF">HMPREF1541_09804</name>
</gene>
<dbReference type="HOGENOM" id="CLU_047964_0_0_1"/>
<accession>W2SAL1</accession>
<evidence type="ECO:0000313" key="2">
    <source>
        <dbReference type="Proteomes" id="UP000030752"/>
    </source>
</evidence>
<dbReference type="InParanoid" id="W2SAL1"/>
<dbReference type="Gene3D" id="3.20.20.210">
    <property type="match status" value="1"/>
</dbReference>
<sequence>MSAPNDVENGPVPVGVHMVGSVPLPSASDVFTTLSDALPGRLQRMPDGETGSRQQFVVFQREVFAAAPQVLRQYDSSFNSVNGPVPSQSELDAAVEAIQQSGTASTHYDTNAFESYKSFKSLQDAGKIPSTVKFQVSLPTPINVLCIVAEGYQAAVEPLYEELLLDALRNIQSTIPHESLSIQWDVAAEFAMLEGVFWPHFKPWFSPIREGIIERVSRLVDAVDPDVDVGLHLCYGDIGHRHFFEPADTAKLVDIANAVEARASRSLTYVHMPVPQQRTDAAYFAPLQDLKLASGSLFLGLVHYNDIEGTRQRIAAATGALKGSQYGVATECGMGRTPPEQLSSILEISAAVTGVYGN</sequence>
<reference evidence="1 2" key="1">
    <citation type="submission" date="2013-03" db="EMBL/GenBank/DDBJ databases">
        <title>The Genome Sequence of Phialophora europaea CBS 101466.</title>
        <authorList>
            <consortium name="The Broad Institute Genomics Platform"/>
            <person name="Cuomo C."/>
            <person name="de Hoog S."/>
            <person name="Gorbushina A."/>
            <person name="Walker B."/>
            <person name="Young S.K."/>
            <person name="Zeng Q."/>
            <person name="Gargeya S."/>
            <person name="Fitzgerald M."/>
            <person name="Haas B."/>
            <person name="Abouelleil A."/>
            <person name="Allen A.W."/>
            <person name="Alvarado L."/>
            <person name="Arachchi H.M."/>
            <person name="Berlin A.M."/>
            <person name="Chapman S.B."/>
            <person name="Gainer-Dewar J."/>
            <person name="Goldberg J."/>
            <person name="Griggs A."/>
            <person name="Gujja S."/>
            <person name="Hansen M."/>
            <person name="Howarth C."/>
            <person name="Imamovic A."/>
            <person name="Ireland A."/>
            <person name="Larimer J."/>
            <person name="McCowan C."/>
            <person name="Murphy C."/>
            <person name="Pearson M."/>
            <person name="Poon T.W."/>
            <person name="Priest M."/>
            <person name="Roberts A."/>
            <person name="Saif S."/>
            <person name="Shea T."/>
            <person name="Sisk P."/>
            <person name="Sykes S."/>
            <person name="Wortman J."/>
            <person name="Nusbaum C."/>
            <person name="Birren B."/>
        </authorList>
    </citation>
    <scope>NUCLEOTIDE SEQUENCE [LARGE SCALE GENOMIC DNA]</scope>
    <source>
        <strain evidence="1 2">CBS 101466</strain>
    </source>
</reference>
<organism evidence="1 2">
    <name type="scientific">Cyphellophora europaea (strain CBS 101466)</name>
    <name type="common">Phialophora europaea</name>
    <dbReference type="NCBI Taxonomy" id="1220924"/>
    <lineage>
        <taxon>Eukaryota</taxon>
        <taxon>Fungi</taxon>
        <taxon>Dikarya</taxon>
        <taxon>Ascomycota</taxon>
        <taxon>Pezizomycotina</taxon>
        <taxon>Eurotiomycetes</taxon>
        <taxon>Chaetothyriomycetidae</taxon>
        <taxon>Chaetothyriales</taxon>
        <taxon>Cyphellophoraceae</taxon>
        <taxon>Cyphellophora</taxon>
    </lineage>
</organism>
<dbReference type="InterPro" id="IPR038071">
    <property type="entry name" value="UROD/MetE-like_sf"/>
</dbReference>